<proteinExistence type="inferred from homology"/>
<dbReference type="GO" id="GO:0003700">
    <property type="term" value="F:DNA-binding transcription factor activity"/>
    <property type="evidence" value="ECO:0007669"/>
    <property type="project" value="InterPro"/>
</dbReference>
<name>A0AA36C7D1_9BILA</name>
<evidence type="ECO:0000259" key="15">
    <source>
        <dbReference type="PROSITE" id="PS51843"/>
    </source>
</evidence>
<feature type="compositionally biased region" description="Basic and acidic residues" evidence="13">
    <location>
        <begin position="143"/>
        <end position="153"/>
    </location>
</feature>
<organism evidence="16 17">
    <name type="scientific">Mesorhabditis spiculigera</name>
    <dbReference type="NCBI Taxonomy" id="96644"/>
    <lineage>
        <taxon>Eukaryota</taxon>
        <taxon>Metazoa</taxon>
        <taxon>Ecdysozoa</taxon>
        <taxon>Nematoda</taxon>
        <taxon>Chromadorea</taxon>
        <taxon>Rhabditida</taxon>
        <taxon>Rhabditina</taxon>
        <taxon>Rhabditomorpha</taxon>
        <taxon>Rhabditoidea</taxon>
        <taxon>Rhabditidae</taxon>
        <taxon>Mesorhabditinae</taxon>
        <taxon>Mesorhabditis</taxon>
    </lineage>
</organism>
<dbReference type="PROSITE" id="PS51030">
    <property type="entry name" value="NUCLEAR_REC_DBD_2"/>
    <property type="match status" value="1"/>
</dbReference>
<evidence type="ECO:0000256" key="9">
    <source>
        <dbReference type="ARBA" id="ARBA00023170"/>
    </source>
</evidence>
<evidence type="ECO:0000313" key="17">
    <source>
        <dbReference type="Proteomes" id="UP001177023"/>
    </source>
</evidence>
<comment type="similarity">
    <text evidence="2 12">Belongs to the nuclear hormone receptor family.</text>
</comment>
<evidence type="ECO:0000259" key="14">
    <source>
        <dbReference type="PROSITE" id="PS51030"/>
    </source>
</evidence>
<evidence type="ECO:0000256" key="8">
    <source>
        <dbReference type="ARBA" id="ARBA00023163"/>
    </source>
</evidence>
<dbReference type="PROSITE" id="PS51843">
    <property type="entry name" value="NR_LBD"/>
    <property type="match status" value="1"/>
</dbReference>
<evidence type="ECO:0000256" key="11">
    <source>
        <dbReference type="ARBA" id="ARBA00037512"/>
    </source>
</evidence>
<evidence type="ECO:0000256" key="2">
    <source>
        <dbReference type="ARBA" id="ARBA00005993"/>
    </source>
</evidence>
<keyword evidence="5 12" id="KW-0862">Zinc</keyword>
<dbReference type="GO" id="GO:0008270">
    <property type="term" value="F:zinc ion binding"/>
    <property type="evidence" value="ECO:0007669"/>
    <property type="project" value="UniProtKB-KW"/>
</dbReference>
<dbReference type="Pfam" id="PF00104">
    <property type="entry name" value="Hormone_recep"/>
    <property type="match status" value="1"/>
</dbReference>
<reference evidence="16" key="1">
    <citation type="submission" date="2023-06" db="EMBL/GenBank/DDBJ databases">
        <authorList>
            <person name="Delattre M."/>
        </authorList>
    </citation>
    <scope>NUCLEOTIDE SEQUENCE</scope>
    <source>
        <strain evidence="16">AF72</strain>
    </source>
</reference>
<dbReference type="SUPFAM" id="SSF48508">
    <property type="entry name" value="Nuclear receptor ligand-binding domain"/>
    <property type="match status" value="1"/>
</dbReference>
<evidence type="ECO:0000256" key="10">
    <source>
        <dbReference type="ARBA" id="ARBA00023242"/>
    </source>
</evidence>
<keyword evidence="4 12" id="KW-0863">Zinc-finger</keyword>
<dbReference type="InterPro" id="IPR052496">
    <property type="entry name" value="Orphan_Nuclear_Rcpt"/>
</dbReference>
<dbReference type="CDD" id="cd06960">
    <property type="entry name" value="NR_DBD_HNF4A"/>
    <property type="match status" value="1"/>
</dbReference>
<dbReference type="SUPFAM" id="SSF57716">
    <property type="entry name" value="Glucocorticoid receptor-like (DNA-binding domain)"/>
    <property type="match status" value="1"/>
</dbReference>
<keyword evidence="9 12" id="KW-0675">Receptor</keyword>
<comment type="subcellular location">
    <subcellularLocation>
        <location evidence="1 12">Nucleus</location>
    </subcellularLocation>
</comment>
<dbReference type="InterPro" id="IPR035500">
    <property type="entry name" value="NHR-like_dom_sf"/>
</dbReference>
<feature type="compositionally biased region" description="Polar residues" evidence="13">
    <location>
        <begin position="160"/>
        <end position="179"/>
    </location>
</feature>
<dbReference type="GO" id="GO:0005634">
    <property type="term" value="C:nucleus"/>
    <property type="evidence" value="ECO:0007669"/>
    <property type="project" value="UniProtKB-SubCell"/>
</dbReference>
<protein>
    <submittedName>
        <fullName evidence="16">Uncharacterized protein</fullName>
    </submittedName>
</protein>
<evidence type="ECO:0000256" key="7">
    <source>
        <dbReference type="ARBA" id="ARBA00023125"/>
    </source>
</evidence>
<evidence type="ECO:0000256" key="6">
    <source>
        <dbReference type="ARBA" id="ARBA00023015"/>
    </source>
</evidence>
<dbReference type="InterPro" id="IPR049636">
    <property type="entry name" value="HNF4-like_DBD"/>
</dbReference>
<dbReference type="PRINTS" id="PR00047">
    <property type="entry name" value="STROIDFINGER"/>
</dbReference>
<feature type="domain" description="NR LBD" evidence="15">
    <location>
        <begin position="210"/>
        <end position="480"/>
    </location>
</feature>
<evidence type="ECO:0000313" key="16">
    <source>
        <dbReference type="EMBL" id="CAJ0563421.1"/>
    </source>
</evidence>
<dbReference type="EMBL" id="CATQJA010000712">
    <property type="protein sequence ID" value="CAJ0563421.1"/>
    <property type="molecule type" value="Genomic_DNA"/>
</dbReference>
<accession>A0AA36C7D1</accession>
<comment type="caution">
    <text evidence="16">The sequence shown here is derived from an EMBL/GenBank/DDBJ whole genome shotgun (WGS) entry which is preliminary data.</text>
</comment>
<dbReference type="InterPro" id="IPR013088">
    <property type="entry name" value="Znf_NHR/GATA"/>
</dbReference>
<feature type="domain" description="Nuclear receptor" evidence="14">
    <location>
        <begin position="72"/>
        <end position="147"/>
    </location>
</feature>
<dbReference type="PROSITE" id="PS00031">
    <property type="entry name" value="NUCLEAR_REC_DBD_1"/>
    <property type="match status" value="1"/>
</dbReference>
<dbReference type="InterPro" id="IPR001628">
    <property type="entry name" value="Znf_hrmn_rcpt"/>
</dbReference>
<evidence type="ECO:0000256" key="5">
    <source>
        <dbReference type="ARBA" id="ARBA00022833"/>
    </source>
</evidence>
<keyword evidence="7 12" id="KW-0238">DNA-binding</keyword>
<keyword evidence="6 12" id="KW-0805">Transcription regulation</keyword>
<evidence type="ECO:0000256" key="13">
    <source>
        <dbReference type="SAM" id="MobiDB-lite"/>
    </source>
</evidence>
<dbReference type="Proteomes" id="UP001177023">
    <property type="component" value="Unassembled WGS sequence"/>
</dbReference>
<dbReference type="SMART" id="SM00399">
    <property type="entry name" value="ZnF_C4"/>
    <property type="match status" value="1"/>
</dbReference>
<keyword evidence="8 12" id="KW-0804">Transcription</keyword>
<keyword evidence="10 12" id="KW-0539">Nucleus</keyword>
<feature type="region of interest" description="Disordered" evidence="13">
    <location>
        <begin position="44"/>
        <end position="68"/>
    </location>
</feature>
<dbReference type="InterPro" id="IPR000536">
    <property type="entry name" value="Nucl_hrmn_rcpt_lig-bd"/>
</dbReference>
<dbReference type="SMART" id="SM00430">
    <property type="entry name" value="HOLI"/>
    <property type="match status" value="1"/>
</dbReference>
<dbReference type="AlphaFoldDB" id="A0AA36C7D1"/>
<evidence type="ECO:0000256" key="1">
    <source>
        <dbReference type="ARBA" id="ARBA00004123"/>
    </source>
</evidence>
<dbReference type="FunFam" id="3.30.50.10:FF:000030">
    <property type="entry name" value="Nuclear Hormone Receptor family"/>
    <property type="match status" value="1"/>
</dbReference>
<evidence type="ECO:0000256" key="4">
    <source>
        <dbReference type="ARBA" id="ARBA00022771"/>
    </source>
</evidence>
<sequence length="549" mass="61321">MMSDGQAHAALAFLMAGVNGQPAYNIDHLIRNVGNLNNIPGLTQTGMGSAAESNSTTPDAPNQAQNSTPEEASICSVCKDEASGRHYGVVACFGCKGFFRRTVRAGKAYVCRYEQKCRIDKAGRNVCRSCRFQKCLEVGMEPDAIRPDRDKTGRQKNPRRTTAQTPMLSGNVKQVNQIDNDAEEDGRSTATSRTDSTPTPEASILVTLAEVEQLCLSLRDVIPATPPLIATSVYDCIHKPSLVSPRTKPDYTGSDGMVDYLKFALNIRRLLVGVLDYMNTLKPIADLADKERVTIIQNCAPAYMLLNLLHNTVHANPNNNAILFPNGQYMADFGDVKDEPDFGDENRDPAKEEHGRLRRLLIRDILPAFRDLELDEHEYVAMKAALALDPNTAHLCPESRRLLSVARDSVQSSLYQYMSGRGPAEAIARYGRILMMGATLSKIGEEKDPVGRTMLQRIFLITLALACLADGFILRQKRQTMEYPEELKQYALPHAGTRIMVGYANRYAPQDYPKWYSRTMMKWGGESRMSPYERSDPHFQQFMMDSFRQ</sequence>
<comment type="function">
    <text evidence="11">Orphan nuclear receptor.</text>
</comment>
<evidence type="ECO:0000256" key="3">
    <source>
        <dbReference type="ARBA" id="ARBA00022723"/>
    </source>
</evidence>
<feature type="region of interest" description="Disordered" evidence="13">
    <location>
        <begin position="143"/>
        <end position="199"/>
    </location>
</feature>
<dbReference type="Pfam" id="PF00105">
    <property type="entry name" value="zf-C4"/>
    <property type="match status" value="1"/>
</dbReference>
<dbReference type="PANTHER" id="PTHR47519">
    <property type="entry name" value="NUCLEAR HORMONE RECEPTOR FAMILY MEMBER NHR-31-RELATED"/>
    <property type="match status" value="1"/>
</dbReference>
<dbReference type="GO" id="GO:0000978">
    <property type="term" value="F:RNA polymerase II cis-regulatory region sequence-specific DNA binding"/>
    <property type="evidence" value="ECO:0007669"/>
    <property type="project" value="InterPro"/>
</dbReference>
<evidence type="ECO:0000256" key="12">
    <source>
        <dbReference type="RuleBase" id="RU004334"/>
    </source>
</evidence>
<dbReference type="Gene3D" id="1.10.565.10">
    <property type="entry name" value="Retinoid X Receptor"/>
    <property type="match status" value="1"/>
</dbReference>
<keyword evidence="3 12" id="KW-0479">Metal-binding</keyword>
<gene>
    <name evidence="16" type="ORF">MSPICULIGERA_LOCUS2435</name>
</gene>
<dbReference type="Gene3D" id="3.30.50.10">
    <property type="entry name" value="Erythroid Transcription Factor GATA-1, subunit A"/>
    <property type="match status" value="1"/>
</dbReference>
<feature type="non-terminal residue" evidence="16">
    <location>
        <position position="1"/>
    </location>
</feature>
<keyword evidence="17" id="KW-1185">Reference proteome</keyword>
<feature type="compositionally biased region" description="Polar residues" evidence="13">
    <location>
        <begin position="188"/>
        <end position="199"/>
    </location>
</feature>